<proteinExistence type="predicted"/>
<reference evidence="2 3" key="1">
    <citation type="journal article" date="2015" name="G3 (Bethesda)">
        <title>Insights into Ongoing Evolution of the Hexachlorocyclohexane Catabolic Pathway from Comparative Genomics of Ten Sphingomonadaceae Strains.</title>
        <authorList>
            <person name="Pearce S.L."/>
            <person name="Oakeshott J.G."/>
            <person name="Pandey G."/>
        </authorList>
    </citation>
    <scope>NUCLEOTIDE SEQUENCE [LARGE SCALE GENOMIC DNA]</scope>
    <source>
        <strain evidence="2 3">LL02</strain>
    </source>
</reference>
<feature type="transmembrane region" description="Helical" evidence="1">
    <location>
        <begin position="7"/>
        <end position="26"/>
    </location>
</feature>
<dbReference type="InterPro" id="IPR009935">
    <property type="entry name" value="DUF1467"/>
</dbReference>
<evidence type="ECO:0000256" key="1">
    <source>
        <dbReference type="SAM" id="Phobius"/>
    </source>
</evidence>
<dbReference type="PATRIC" id="fig|1114963.3.peg.632"/>
<dbReference type="AlphaFoldDB" id="A0A0J7Y6J2"/>
<dbReference type="EMBL" id="JACU01000002">
    <property type="protein sequence ID" value="KMS59277.1"/>
    <property type="molecule type" value="Genomic_DNA"/>
</dbReference>
<evidence type="ECO:0000313" key="2">
    <source>
        <dbReference type="EMBL" id="KMS59277.1"/>
    </source>
</evidence>
<dbReference type="Proteomes" id="UP000052268">
    <property type="component" value="Unassembled WGS sequence"/>
</dbReference>
<comment type="caution">
    <text evidence="2">The sequence shown here is derived from an EMBL/GenBank/DDBJ whole genome shotgun (WGS) entry which is preliminary data.</text>
</comment>
<name>A0A0J7Y6J2_9SPHN</name>
<protein>
    <submittedName>
        <fullName evidence="2">Uncharacterized protein</fullName>
    </submittedName>
</protein>
<keyword evidence="3" id="KW-1185">Reference proteome</keyword>
<sequence>MNWTSMIAIYTLFWVLSAFLVMPFGLRTPDEVEGHQVQLGHATSAPVNFRPKLIAMRATVLAVVLFGAYYANYAEQWITTDDLNFFGKPPVDDLGY</sequence>
<keyword evidence="1" id="KW-1133">Transmembrane helix</keyword>
<evidence type="ECO:0000313" key="3">
    <source>
        <dbReference type="Proteomes" id="UP000052268"/>
    </source>
</evidence>
<keyword evidence="1" id="KW-0812">Transmembrane</keyword>
<accession>A0A0J7Y6J2</accession>
<keyword evidence="1" id="KW-0472">Membrane</keyword>
<dbReference type="Pfam" id="PF07330">
    <property type="entry name" value="DUF1467"/>
    <property type="match status" value="1"/>
</dbReference>
<organism evidence="2 3">
    <name type="scientific">Novosphingobium barchaimii LL02</name>
    <dbReference type="NCBI Taxonomy" id="1114963"/>
    <lineage>
        <taxon>Bacteria</taxon>
        <taxon>Pseudomonadati</taxon>
        <taxon>Pseudomonadota</taxon>
        <taxon>Alphaproteobacteria</taxon>
        <taxon>Sphingomonadales</taxon>
        <taxon>Sphingomonadaceae</taxon>
        <taxon>Novosphingobium</taxon>
    </lineage>
</organism>
<dbReference type="OrthoDB" id="9804637at2"/>
<gene>
    <name evidence="2" type="ORF">V474_08665</name>
</gene>
<feature type="transmembrane region" description="Helical" evidence="1">
    <location>
        <begin position="54"/>
        <end position="71"/>
    </location>
</feature>
<dbReference type="RefSeq" id="WP_059150057.1">
    <property type="nucleotide sequence ID" value="NZ_KQ130452.1"/>
</dbReference>